<dbReference type="InterPro" id="IPR011990">
    <property type="entry name" value="TPR-like_helical_dom_sf"/>
</dbReference>
<dbReference type="Proteomes" id="UP000494330">
    <property type="component" value="Unassembled WGS sequence"/>
</dbReference>
<dbReference type="Gene3D" id="1.25.40.10">
    <property type="entry name" value="Tetratricopeptide repeat domain"/>
    <property type="match status" value="1"/>
</dbReference>
<proteinExistence type="predicted"/>
<protein>
    <submittedName>
        <fullName evidence="1">TPR domain-containing protein</fullName>
    </submittedName>
</protein>
<accession>A0A6P2KV82</accession>
<sequence length="476" mass="52464">MVDLEEQLHVAQTQYAGDPRNPAILHRICELLTALRREEAMLPWADRALALDPHDTAFLTRRADALYLLGRYVEAADTWRRDPSRHSRPELFRLRLGMSLMMAGDLSQAIALLGEAWRMAASGQGGMAASIGFAMGEAMLKAGDPRGFAYWRMRDDVPRLSCNYRPAGIPVWDGEADVRGKRVLVTHEHGFGDNFLLAACVTDWLAAGAHVMLTCHPQSHALMQASLPQCEVVSAPNPTRFHAPLPGGLQARADRFAPDLHATLLHLPMLKARQSSTPQRWFEPYLQVPPDKQRIAAEWAARLRERHPEKRLIGLFWDCVQRHWPEQGATIRCWAARRSLPLDAIDALVGPPATAERVHFVNLHHPAAEALAGTPAGNVSRYLPGIRDFGDTAACIAQLDAVIAVDSGVANLAAMMGVPTCVPTHLSGDWRWGVEGAASPWIGNATALRQTREGDWRDVMQGIDAWLMLDVPAPVS</sequence>
<dbReference type="SUPFAM" id="SSF53756">
    <property type="entry name" value="UDP-Glycosyltransferase/glycogen phosphorylase"/>
    <property type="match status" value="1"/>
</dbReference>
<reference evidence="1 2" key="1">
    <citation type="submission" date="2019-09" db="EMBL/GenBank/DDBJ databases">
        <authorList>
            <person name="Depoorter E."/>
        </authorList>
    </citation>
    <scope>NUCLEOTIDE SEQUENCE [LARGE SCALE GENOMIC DNA]</scope>
    <source>
        <strain evidence="1">LMG 30113</strain>
    </source>
</reference>
<name>A0A6P2KV82_9BURK</name>
<dbReference type="EMBL" id="CABVQD010000006">
    <property type="protein sequence ID" value="VWB58420.1"/>
    <property type="molecule type" value="Genomic_DNA"/>
</dbReference>
<dbReference type="RefSeq" id="WP_031399964.1">
    <property type="nucleotide sequence ID" value="NZ_CABVQD010000006.1"/>
</dbReference>
<dbReference type="Gene3D" id="3.40.50.2000">
    <property type="entry name" value="Glycogen Phosphorylase B"/>
    <property type="match status" value="1"/>
</dbReference>
<keyword evidence="2" id="KW-1185">Reference proteome</keyword>
<evidence type="ECO:0000313" key="1">
    <source>
        <dbReference type="EMBL" id="VWB58420.1"/>
    </source>
</evidence>
<gene>
    <name evidence="1" type="ORF">BPA30113_02572</name>
</gene>
<dbReference type="AlphaFoldDB" id="A0A6P2KV82"/>
<evidence type="ECO:0000313" key="2">
    <source>
        <dbReference type="Proteomes" id="UP000494330"/>
    </source>
</evidence>
<dbReference type="SUPFAM" id="SSF48452">
    <property type="entry name" value="TPR-like"/>
    <property type="match status" value="1"/>
</dbReference>
<organism evidence="1 2">
    <name type="scientific">Burkholderia paludis</name>
    <dbReference type="NCBI Taxonomy" id="1506587"/>
    <lineage>
        <taxon>Bacteria</taxon>
        <taxon>Pseudomonadati</taxon>
        <taxon>Pseudomonadota</taxon>
        <taxon>Betaproteobacteria</taxon>
        <taxon>Burkholderiales</taxon>
        <taxon>Burkholderiaceae</taxon>
        <taxon>Burkholderia</taxon>
        <taxon>Burkholderia cepacia complex</taxon>
    </lineage>
</organism>